<evidence type="ECO:0000256" key="3">
    <source>
        <dbReference type="ARBA" id="ARBA00022676"/>
    </source>
</evidence>
<dbReference type="PANTHER" id="PTHR43179:SF12">
    <property type="entry name" value="GALACTOFURANOSYLTRANSFERASE GLFT2"/>
    <property type="match status" value="1"/>
</dbReference>
<feature type="domain" description="Glycosyltransferase 2-like" evidence="5">
    <location>
        <begin position="11"/>
        <end position="126"/>
    </location>
</feature>
<dbReference type="Proteomes" id="UP000217895">
    <property type="component" value="Chromosome"/>
</dbReference>
<evidence type="ECO:0000256" key="1">
    <source>
        <dbReference type="ARBA" id="ARBA00004776"/>
    </source>
</evidence>
<evidence type="ECO:0000313" key="6">
    <source>
        <dbReference type="EMBL" id="BAY56855.1"/>
    </source>
</evidence>
<dbReference type="EMBL" id="AP018203">
    <property type="protein sequence ID" value="BAY56855.1"/>
    <property type="molecule type" value="Genomic_DNA"/>
</dbReference>
<keyword evidence="3" id="KW-0328">Glycosyltransferase</keyword>
<reference evidence="6 7" key="1">
    <citation type="submission" date="2017-06" db="EMBL/GenBank/DDBJ databases">
        <title>Genome sequencing of cyanobaciteial culture collection at National Institute for Environmental Studies (NIES).</title>
        <authorList>
            <person name="Hirose Y."/>
            <person name="Shimura Y."/>
            <person name="Fujisawa T."/>
            <person name="Nakamura Y."/>
            <person name="Kawachi M."/>
        </authorList>
    </citation>
    <scope>NUCLEOTIDE SEQUENCE [LARGE SCALE GENOMIC DNA]</scope>
    <source>
        <strain evidence="6 7">NIES-2135</strain>
    </source>
</reference>
<dbReference type="Pfam" id="PF00535">
    <property type="entry name" value="Glycos_transf_2"/>
    <property type="match status" value="1"/>
</dbReference>
<dbReference type="SUPFAM" id="SSF53448">
    <property type="entry name" value="Nucleotide-diphospho-sugar transferases"/>
    <property type="match status" value="1"/>
</dbReference>
<name>A0A1Z4JJB7_LEPBY</name>
<evidence type="ECO:0000256" key="4">
    <source>
        <dbReference type="ARBA" id="ARBA00022679"/>
    </source>
</evidence>
<accession>A0A1Z4JJB7</accession>
<proteinExistence type="inferred from homology"/>
<protein>
    <submittedName>
        <fullName evidence="6">Family 2 glycosyl transferase</fullName>
    </submittedName>
</protein>
<dbReference type="Gene3D" id="3.90.550.10">
    <property type="entry name" value="Spore Coat Polysaccharide Biosynthesis Protein SpsA, Chain A"/>
    <property type="match status" value="1"/>
</dbReference>
<dbReference type="InterPro" id="IPR001173">
    <property type="entry name" value="Glyco_trans_2-like"/>
</dbReference>
<dbReference type="PANTHER" id="PTHR43179">
    <property type="entry name" value="RHAMNOSYLTRANSFERASE WBBL"/>
    <property type="match status" value="1"/>
</dbReference>
<keyword evidence="7" id="KW-1185">Reference proteome</keyword>
<dbReference type="GO" id="GO:0016757">
    <property type="term" value="F:glycosyltransferase activity"/>
    <property type="evidence" value="ECO:0007669"/>
    <property type="project" value="UniProtKB-KW"/>
</dbReference>
<organism evidence="6 7">
    <name type="scientific">Leptolyngbya boryana NIES-2135</name>
    <dbReference type="NCBI Taxonomy" id="1973484"/>
    <lineage>
        <taxon>Bacteria</taxon>
        <taxon>Bacillati</taxon>
        <taxon>Cyanobacteriota</taxon>
        <taxon>Cyanophyceae</taxon>
        <taxon>Leptolyngbyales</taxon>
        <taxon>Leptolyngbyaceae</taxon>
        <taxon>Leptolyngbya group</taxon>
        <taxon>Leptolyngbya</taxon>
    </lineage>
</organism>
<evidence type="ECO:0000256" key="2">
    <source>
        <dbReference type="ARBA" id="ARBA00006739"/>
    </source>
</evidence>
<dbReference type="AlphaFoldDB" id="A0A1Z4JJB7"/>
<keyword evidence="4 6" id="KW-0808">Transferase</keyword>
<evidence type="ECO:0000313" key="7">
    <source>
        <dbReference type="Proteomes" id="UP000217895"/>
    </source>
</evidence>
<comment type="pathway">
    <text evidence="1">Cell wall biogenesis; cell wall polysaccharide biosynthesis.</text>
</comment>
<comment type="similarity">
    <text evidence="2">Belongs to the glycosyltransferase 2 family.</text>
</comment>
<dbReference type="InterPro" id="IPR029044">
    <property type="entry name" value="Nucleotide-diphossugar_trans"/>
</dbReference>
<evidence type="ECO:0000259" key="5">
    <source>
        <dbReference type="Pfam" id="PF00535"/>
    </source>
</evidence>
<sequence length="310" mass="35451">MMKSVSAIQLSICVGTRNRPADLIRCLNSLVLLDTIEFEIIVIDDASEIAIADRVLQEIHPSLVSKIQFFRHAQNRGIPATRNELAQRANAPYLFCLDDDAQLLSASSIYAAIRVLETSPEVGAVALSQTNERGELLPGQPAPASYRCYAPTFIGYGSLLRRELFVELGGYREVFAAYYEEPEFCKRMLDRGFYVVYLPDAGIIHHQSPIGRNNLIALRNGCRNKCFAAVYNEPLFMMLLSIPARLLVYSYKHQRYRKQQGIESEFGAGWILAELRRNYSVLWRDRKALKWTTYYKWHKVKRTPAYELVT</sequence>
<gene>
    <name evidence="6" type="ORF">NIES2135_37170</name>
</gene>